<evidence type="ECO:0000313" key="2">
    <source>
        <dbReference type="EMBL" id="MFB5683425.1"/>
    </source>
</evidence>
<sequence>MNIDDIKQLQSDGLMKQELLSIIKANVTDYNSKCEEFGARFSLFLSNIALQDVQNFLQNAGLKYSKPTNHRFYIDGTGIEIITVDEGFTVTAKEKDVYKTFIVELVGDSQPEGFIYQHIKIKGKLVSTNIGDSLAKTLEELSVPELEEVSATLKNALNDVESALKKLLSTKDENLNYIYAEYKNEDNKYNTIDEIIKNEL</sequence>
<gene>
    <name evidence="2" type="ORF">ACE3NQ_21135</name>
</gene>
<evidence type="ECO:0000256" key="1">
    <source>
        <dbReference type="SAM" id="Coils"/>
    </source>
</evidence>
<protein>
    <recommendedName>
        <fullName evidence="4">Phage protein</fullName>
    </recommendedName>
</protein>
<keyword evidence="1" id="KW-0175">Coiled coil</keyword>
<proteinExistence type="predicted"/>
<organism evidence="2 3">
    <name type="scientific">Paenibacillus terreus</name>
    <dbReference type="NCBI Taxonomy" id="1387834"/>
    <lineage>
        <taxon>Bacteria</taxon>
        <taxon>Bacillati</taxon>
        <taxon>Bacillota</taxon>
        <taxon>Bacilli</taxon>
        <taxon>Bacillales</taxon>
        <taxon>Paenibacillaceae</taxon>
        <taxon>Paenibacillus</taxon>
    </lineage>
</organism>
<reference evidence="2 3" key="1">
    <citation type="submission" date="2024-09" db="EMBL/GenBank/DDBJ databases">
        <authorList>
            <person name="Ruan L."/>
        </authorList>
    </citation>
    <scope>NUCLEOTIDE SEQUENCE [LARGE SCALE GENOMIC DNA]</scope>
    <source>
        <strain evidence="2 3">D33</strain>
    </source>
</reference>
<dbReference type="RefSeq" id="WP_375527154.1">
    <property type="nucleotide sequence ID" value="NZ_JBHILM010000026.1"/>
</dbReference>
<name>A0ABV5BCY7_9BACL</name>
<evidence type="ECO:0008006" key="4">
    <source>
        <dbReference type="Google" id="ProtNLM"/>
    </source>
</evidence>
<evidence type="ECO:0000313" key="3">
    <source>
        <dbReference type="Proteomes" id="UP001580407"/>
    </source>
</evidence>
<feature type="coiled-coil region" evidence="1">
    <location>
        <begin position="146"/>
        <end position="173"/>
    </location>
</feature>
<dbReference type="EMBL" id="JBHILM010000026">
    <property type="protein sequence ID" value="MFB5683425.1"/>
    <property type="molecule type" value="Genomic_DNA"/>
</dbReference>
<comment type="caution">
    <text evidence="2">The sequence shown here is derived from an EMBL/GenBank/DDBJ whole genome shotgun (WGS) entry which is preliminary data.</text>
</comment>
<keyword evidence="3" id="KW-1185">Reference proteome</keyword>
<dbReference type="Proteomes" id="UP001580407">
    <property type="component" value="Unassembled WGS sequence"/>
</dbReference>
<accession>A0ABV5BCY7</accession>